<accession>A0A4Q1KSR0</accession>
<dbReference type="PROSITE" id="PS51257">
    <property type="entry name" value="PROKAR_LIPOPROTEIN"/>
    <property type="match status" value="1"/>
</dbReference>
<evidence type="ECO:0000313" key="2">
    <source>
        <dbReference type="EMBL" id="RXR33012.1"/>
    </source>
</evidence>
<dbReference type="Gene3D" id="3.40.710.10">
    <property type="entry name" value="DD-peptidase/beta-lactamase superfamily"/>
    <property type="match status" value="1"/>
</dbReference>
<dbReference type="InterPro" id="IPR050491">
    <property type="entry name" value="AmpC-like"/>
</dbReference>
<dbReference type="EMBL" id="SBKQ01000005">
    <property type="protein sequence ID" value="RXR33012.1"/>
    <property type="molecule type" value="Genomic_DNA"/>
</dbReference>
<dbReference type="PANTHER" id="PTHR46825">
    <property type="entry name" value="D-ALANYL-D-ALANINE-CARBOXYPEPTIDASE/ENDOPEPTIDASE AMPH"/>
    <property type="match status" value="1"/>
</dbReference>
<proteinExistence type="predicted"/>
<keyword evidence="2" id="KW-0378">Hydrolase</keyword>
<dbReference type="Pfam" id="PF00144">
    <property type="entry name" value="Beta-lactamase"/>
    <property type="match status" value="1"/>
</dbReference>
<name>A0A4Q1KSR0_9FLAO</name>
<gene>
    <name evidence="2" type="ORF">EQG68_05835</name>
</gene>
<evidence type="ECO:0000259" key="1">
    <source>
        <dbReference type="Pfam" id="PF00144"/>
    </source>
</evidence>
<dbReference type="RefSeq" id="WP_129463856.1">
    <property type="nucleotide sequence ID" value="NZ_SBKQ01000005.1"/>
</dbReference>
<dbReference type="OrthoDB" id="9793489at2"/>
<sequence length="401" mass="46283">MSKHTIAVAIFVIFLSFSCQKKEESPLLAHYVPEKEIKPIDSSLITLPFSMELHPVSEEYKLEKSKIIGEYYNTKIGLSDFSGALLVTKNGKIIFEDYQGYANYATKTPVSKTTALHLASVSKVMTATLVLRLVQENKIDLNEKVQTYLPDFPYQNTTVKTLLNHRSGLPHYSRFSESVKKWNARKTLTNADVLDYLKRYKFALLAKNDTKFNYCNTNYVILALVIEKVTGKTYAEAMQEQIFTPLGMKDTFVFDFINQKNEVSQSYKSNYVNHGWDQFDALYGDKNIYSTPRDLVKFDLATYSSEFLRKDLWEEALKGYSYEKKGIKNYGLGIRLREWETGQTLHYHNGWWHGNTSSYTTLKNDTIAIIALSNKYTRKTYQAMKLAALFGDYPFELNEKE</sequence>
<feature type="domain" description="Beta-lactamase-related" evidence="1">
    <location>
        <begin position="83"/>
        <end position="378"/>
    </location>
</feature>
<dbReference type="PANTHER" id="PTHR46825:SF9">
    <property type="entry name" value="BETA-LACTAMASE-RELATED DOMAIN-CONTAINING PROTEIN"/>
    <property type="match status" value="1"/>
</dbReference>
<organism evidence="2 3">
    <name type="scientific">Flavobacterium piscinae</name>
    <dbReference type="NCBI Taxonomy" id="2506424"/>
    <lineage>
        <taxon>Bacteria</taxon>
        <taxon>Pseudomonadati</taxon>
        <taxon>Bacteroidota</taxon>
        <taxon>Flavobacteriia</taxon>
        <taxon>Flavobacteriales</taxon>
        <taxon>Flavobacteriaceae</taxon>
        <taxon>Flavobacterium</taxon>
    </lineage>
</organism>
<evidence type="ECO:0000313" key="3">
    <source>
        <dbReference type="Proteomes" id="UP000289734"/>
    </source>
</evidence>
<dbReference type="InterPro" id="IPR001466">
    <property type="entry name" value="Beta-lactam-related"/>
</dbReference>
<comment type="caution">
    <text evidence="2">The sequence shown here is derived from an EMBL/GenBank/DDBJ whole genome shotgun (WGS) entry which is preliminary data.</text>
</comment>
<dbReference type="AlphaFoldDB" id="A0A4Q1KSR0"/>
<dbReference type="Proteomes" id="UP000289734">
    <property type="component" value="Unassembled WGS sequence"/>
</dbReference>
<dbReference type="InterPro" id="IPR012338">
    <property type="entry name" value="Beta-lactam/transpept-like"/>
</dbReference>
<protein>
    <submittedName>
        <fullName evidence="2">Class A beta-lactamase-related serine hydrolase</fullName>
    </submittedName>
</protein>
<dbReference type="GO" id="GO:0016787">
    <property type="term" value="F:hydrolase activity"/>
    <property type="evidence" value="ECO:0007669"/>
    <property type="project" value="UniProtKB-KW"/>
</dbReference>
<dbReference type="SUPFAM" id="SSF56601">
    <property type="entry name" value="beta-lactamase/transpeptidase-like"/>
    <property type="match status" value="1"/>
</dbReference>
<reference evidence="3" key="1">
    <citation type="submission" date="2019-01" db="EMBL/GenBank/DDBJ databases">
        <title>Cytophagaceae bacterium strain CAR-16.</title>
        <authorList>
            <person name="Chen W.-M."/>
        </authorList>
    </citation>
    <scope>NUCLEOTIDE SEQUENCE [LARGE SCALE GENOMIC DNA]</scope>
    <source>
        <strain evidence="3">ICH-30</strain>
    </source>
</reference>
<keyword evidence="3" id="KW-1185">Reference proteome</keyword>